<reference evidence="2" key="1">
    <citation type="submission" date="2014-11" db="EMBL/GenBank/DDBJ databases">
        <authorList>
            <person name="Amaro Gonzalez C."/>
        </authorList>
    </citation>
    <scope>NUCLEOTIDE SEQUENCE</scope>
</reference>
<proteinExistence type="predicted"/>
<evidence type="ECO:0000313" key="2">
    <source>
        <dbReference type="EMBL" id="JAH50473.1"/>
    </source>
</evidence>
<keyword evidence="1" id="KW-0472">Membrane</keyword>
<feature type="transmembrane region" description="Helical" evidence="1">
    <location>
        <begin position="6"/>
        <end position="28"/>
    </location>
</feature>
<evidence type="ECO:0000256" key="1">
    <source>
        <dbReference type="SAM" id="Phobius"/>
    </source>
</evidence>
<sequence>MCLPPPVFVRLLVRCFLSVVTVFIICIWY</sequence>
<name>A0A0E9TCM7_ANGAN</name>
<protein>
    <submittedName>
        <fullName evidence="2">Uncharacterized protein</fullName>
    </submittedName>
</protein>
<reference evidence="2" key="2">
    <citation type="journal article" date="2015" name="Fish Shellfish Immunol.">
        <title>Early steps in the European eel (Anguilla anguilla)-Vibrio vulnificus interaction in the gills: Role of the RtxA13 toxin.</title>
        <authorList>
            <person name="Callol A."/>
            <person name="Pajuelo D."/>
            <person name="Ebbesson L."/>
            <person name="Teles M."/>
            <person name="MacKenzie S."/>
            <person name="Amaro C."/>
        </authorList>
    </citation>
    <scope>NUCLEOTIDE SEQUENCE</scope>
</reference>
<accession>A0A0E9TCM7</accession>
<keyword evidence="1" id="KW-1133">Transmembrane helix</keyword>
<organism evidence="2">
    <name type="scientific">Anguilla anguilla</name>
    <name type="common">European freshwater eel</name>
    <name type="synonym">Muraena anguilla</name>
    <dbReference type="NCBI Taxonomy" id="7936"/>
    <lineage>
        <taxon>Eukaryota</taxon>
        <taxon>Metazoa</taxon>
        <taxon>Chordata</taxon>
        <taxon>Craniata</taxon>
        <taxon>Vertebrata</taxon>
        <taxon>Euteleostomi</taxon>
        <taxon>Actinopterygii</taxon>
        <taxon>Neopterygii</taxon>
        <taxon>Teleostei</taxon>
        <taxon>Anguilliformes</taxon>
        <taxon>Anguillidae</taxon>
        <taxon>Anguilla</taxon>
    </lineage>
</organism>
<keyword evidence="1" id="KW-0812">Transmembrane</keyword>
<dbReference type="AlphaFoldDB" id="A0A0E9TCM7"/>
<dbReference type="EMBL" id="GBXM01058104">
    <property type="protein sequence ID" value="JAH50473.1"/>
    <property type="molecule type" value="Transcribed_RNA"/>
</dbReference>